<sequence length="183" mass="20381">MQSWFPKVVIHRAVGPSLDLPTIGVSDVARTLFLFTKSDFKTIFVPIVLFAVVSVEKITLPLLAKTAVWVWLFLLQFCVSNQSMGVQEDALNKPWRPLPSGRLTLLQAGVLRWSLLPACILLSYYYGALWPAIMLSIGIIMNNELQFDSHWFTRNITNALGYFAFGSGACMIIAGKSIEIITA</sequence>
<dbReference type="CDD" id="cd13965">
    <property type="entry name" value="PT_UbiA_3"/>
    <property type="match status" value="1"/>
</dbReference>
<dbReference type="InterPro" id="IPR044878">
    <property type="entry name" value="UbiA_sf"/>
</dbReference>
<evidence type="ECO:0000256" key="5">
    <source>
        <dbReference type="SAM" id="Phobius"/>
    </source>
</evidence>
<dbReference type="EMBL" id="SGPJ01000234">
    <property type="protein sequence ID" value="THG96454.1"/>
    <property type="molecule type" value="Genomic_DNA"/>
</dbReference>
<gene>
    <name evidence="6" type="ORF">EW026_g5381</name>
</gene>
<evidence type="ECO:0000256" key="2">
    <source>
        <dbReference type="ARBA" id="ARBA00022692"/>
    </source>
</evidence>
<dbReference type="Gene3D" id="1.10.357.140">
    <property type="entry name" value="UbiA prenyltransferase"/>
    <property type="match status" value="1"/>
</dbReference>
<evidence type="ECO:0000256" key="1">
    <source>
        <dbReference type="ARBA" id="ARBA00004141"/>
    </source>
</evidence>
<evidence type="ECO:0000313" key="7">
    <source>
        <dbReference type="Proteomes" id="UP000309038"/>
    </source>
</evidence>
<proteinExistence type="predicted"/>
<evidence type="ECO:0000313" key="6">
    <source>
        <dbReference type="EMBL" id="THG96454.1"/>
    </source>
</evidence>
<keyword evidence="3 5" id="KW-1133">Transmembrane helix</keyword>
<dbReference type="GO" id="GO:0016020">
    <property type="term" value="C:membrane"/>
    <property type="evidence" value="ECO:0007669"/>
    <property type="project" value="UniProtKB-SubCell"/>
</dbReference>
<organism evidence="6 7">
    <name type="scientific">Hermanssonia centrifuga</name>
    <dbReference type="NCBI Taxonomy" id="98765"/>
    <lineage>
        <taxon>Eukaryota</taxon>
        <taxon>Fungi</taxon>
        <taxon>Dikarya</taxon>
        <taxon>Basidiomycota</taxon>
        <taxon>Agaricomycotina</taxon>
        <taxon>Agaricomycetes</taxon>
        <taxon>Polyporales</taxon>
        <taxon>Meruliaceae</taxon>
        <taxon>Hermanssonia</taxon>
    </lineage>
</organism>
<dbReference type="AlphaFoldDB" id="A0A4S4KE83"/>
<feature type="transmembrane region" description="Helical" evidence="5">
    <location>
        <begin position="115"/>
        <end position="140"/>
    </location>
</feature>
<dbReference type="InterPro" id="IPR000537">
    <property type="entry name" value="UbiA_prenyltransferase"/>
</dbReference>
<name>A0A4S4KE83_9APHY</name>
<keyword evidence="7" id="KW-1185">Reference proteome</keyword>
<evidence type="ECO:0000256" key="3">
    <source>
        <dbReference type="ARBA" id="ARBA00022989"/>
    </source>
</evidence>
<protein>
    <submittedName>
        <fullName evidence="6">Uncharacterized protein</fullName>
    </submittedName>
</protein>
<feature type="transmembrane region" description="Helical" evidence="5">
    <location>
        <begin position="160"/>
        <end position="178"/>
    </location>
</feature>
<dbReference type="Proteomes" id="UP000309038">
    <property type="component" value="Unassembled WGS sequence"/>
</dbReference>
<feature type="transmembrane region" description="Helical" evidence="5">
    <location>
        <begin position="43"/>
        <end position="74"/>
    </location>
</feature>
<keyword evidence="4 5" id="KW-0472">Membrane</keyword>
<accession>A0A4S4KE83</accession>
<dbReference type="PANTHER" id="PTHR42723">
    <property type="entry name" value="CHLOROPHYLL SYNTHASE"/>
    <property type="match status" value="1"/>
</dbReference>
<dbReference type="InterPro" id="IPR050475">
    <property type="entry name" value="Prenyltransferase_related"/>
</dbReference>
<evidence type="ECO:0000256" key="4">
    <source>
        <dbReference type="ARBA" id="ARBA00023136"/>
    </source>
</evidence>
<comment type="subcellular location">
    <subcellularLocation>
        <location evidence="1">Membrane</location>
        <topology evidence="1">Multi-pass membrane protein</topology>
    </subcellularLocation>
</comment>
<keyword evidence="2 5" id="KW-0812">Transmembrane</keyword>
<dbReference type="Pfam" id="PF01040">
    <property type="entry name" value="UbiA"/>
    <property type="match status" value="1"/>
</dbReference>
<reference evidence="6 7" key="1">
    <citation type="submission" date="2019-02" db="EMBL/GenBank/DDBJ databases">
        <title>Genome sequencing of the rare red list fungi Phlebia centrifuga.</title>
        <authorList>
            <person name="Buettner E."/>
            <person name="Kellner H."/>
        </authorList>
    </citation>
    <scope>NUCLEOTIDE SEQUENCE [LARGE SCALE GENOMIC DNA]</scope>
    <source>
        <strain evidence="6 7">DSM 108282</strain>
    </source>
</reference>
<dbReference type="PANTHER" id="PTHR42723:SF1">
    <property type="entry name" value="CHLOROPHYLL SYNTHASE, CHLOROPLASTIC"/>
    <property type="match status" value="1"/>
</dbReference>
<dbReference type="GO" id="GO:0016765">
    <property type="term" value="F:transferase activity, transferring alkyl or aryl (other than methyl) groups"/>
    <property type="evidence" value="ECO:0007669"/>
    <property type="project" value="InterPro"/>
</dbReference>
<comment type="caution">
    <text evidence="6">The sequence shown here is derived from an EMBL/GenBank/DDBJ whole genome shotgun (WGS) entry which is preliminary data.</text>
</comment>